<dbReference type="InterPro" id="IPR000792">
    <property type="entry name" value="Tscrpt_reg_LuxR_C"/>
</dbReference>
<dbReference type="GO" id="GO:0000160">
    <property type="term" value="P:phosphorelay signal transduction system"/>
    <property type="evidence" value="ECO:0007669"/>
    <property type="project" value="InterPro"/>
</dbReference>
<dbReference type="Proteomes" id="UP000261739">
    <property type="component" value="Unassembled WGS sequence"/>
</dbReference>
<dbReference type="PANTHER" id="PTHR43214:SF42">
    <property type="entry name" value="TRANSCRIPTIONAL REGULATORY PROTEIN DESR"/>
    <property type="match status" value="1"/>
</dbReference>
<proteinExistence type="predicted"/>
<dbReference type="AlphaFoldDB" id="A0A3D4T359"/>
<dbReference type="STRING" id="863239.GCA_000213935_01578"/>
<dbReference type="InterPro" id="IPR039420">
    <property type="entry name" value="WalR-like"/>
</dbReference>
<dbReference type="PROSITE" id="PS50043">
    <property type="entry name" value="HTH_LUXR_2"/>
    <property type="match status" value="1"/>
</dbReference>
<dbReference type="Pfam" id="PF00072">
    <property type="entry name" value="Response_reg"/>
    <property type="match status" value="1"/>
</dbReference>
<feature type="domain" description="HTH luxR-type" evidence="4">
    <location>
        <begin position="143"/>
        <end position="208"/>
    </location>
</feature>
<evidence type="ECO:0000256" key="1">
    <source>
        <dbReference type="ARBA" id="ARBA00022553"/>
    </source>
</evidence>
<dbReference type="RefSeq" id="WP_010120428.1">
    <property type="nucleotide sequence ID" value="NZ_DAITTW010000102.1"/>
</dbReference>
<dbReference type="SUPFAM" id="SSF46894">
    <property type="entry name" value="C-terminal effector domain of the bipartite response regulators"/>
    <property type="match status" value="1"/>
</dbReference>
<evidence type="ECO:0000259" key="5">
    <source>
        <dbReference type="PROSITE" id="PS50110"/>
    </source>
</evidence>
<dbReference type="InterPro" id="IPR036388">
    <property type="entry name" value="WH-like_DNA-bd_sf"/>
</dbReference>
<dbReference type="Pfam" id="PF00196">
    <property type="entry name" value="GerE"/>
    <property type="match status" value="1"/>
</dbReference>
<dbReference type="Gene3D" id="3.40.50.2300">
    <property type="match status" value="1"/>
</dbReference>
<dbReference type="InterPro" id="IPR058245">
    <property type="entry name" value="NreC/VraR/RcsB-like_REC"/>
</dbReference>
<evidence type="ECO:0000256" key="3">
    <source>
        <dbReference type="PROSITE-ProRule" id="PRU00169"/>
    </source>
</evidence>
<dbReference type="InterPro" id="IPR011006">
    <property type="entry name" value="CheY-like_superfamily"/>
</dbReference>
<dbReference type="SMART" id="SM00448">
    <property type="entry name" value="REC"/>
    <property type="match status" value="1"/>
</dbReference>
<keyword evidence="1 3" id="KW-0597">Phosphoprotein</keyword>
<dbReference type="CDD" id="cd17535">
    <property type="entry name" value="REC_NarL-like"/>
    <property type="match status" value="1"/>
</dbReference>
<name>A0A3D4T359_9CORY</name>
<evidence type="ECO:0000256" key="2">
    <source>
        <dbReference type="ARBA" id="ARBA00023125"/>
    </source>
</evidence>
<organism evidence="6 7">
    <name type="scientific">Corynebacterium nuruki</name>
    <dbReference type="NCBI Taxonomy" id="1032851"/>
    <lineage>
        <taxon>Bacteria</taxon>
        <taxon>Bacillati</taxon>
        <taxon>Actinomycetota</taxon>
        <taxon>Actinomycetes</taxon>
        <taxon>Mycobacteriales</taxon>
        <taxon>Corynebacteriaceae</taxon>
        <taxon>Corynebacterium</taxon>
    </lineage>
</organism>
<dbReference type="GO" id="GO:0006355">
    <property type="term" value="P:regulation of DNA-templated transcription"/>
    <property type="evidence" value="ECO:0007669"/>
    <property type="project" value="InterPro"/>
</dbReference>
<dbReference type="GO" id="GO:0003677">
    <property type="term" value="F:DNA binding"/>
    <property type="evidence" value="ECO:0007669"/>
    <property type="project" value="UniProtKB-KW"/>
</dbReference>
<evidence type="ECO:0000313" key="7">
    <source>
        <dbReference type="Proteomes" id="UP000261739"/>
    </source>
</evidence>
<accession>A0A3D4T359</accession>
<dbReference type="PANTHER" id="PTHR43214">
    <property type="entry name" value="TWO-COMPONENT RESPONSE REGULATOR"/>
    <property type="match status" value="1"/>
</dbReference>
<dbReference type="InterPro" id="IPR001789">
    <property type="entry name" value="Sig_transdc_resp-reg_receiver"/>
</dbReference>
<feature type="domain" description="Response regulatory" evidence="5">
    <location>
        <begin position="4"/>
        <end position="128"/>
    </location>
</feature>
<gene>
    <name evidence="6" type="ORF">DIW82_13580</name>
</gene>
<dbReference type="PROSITE" id="PS50110">
    <property type="entry name" value="RESPONSE_REGULATORY"/>
    <property type="match status" value="1"/>
</dbReference>
<dbReference type="PRINTS" id="PR00038">
    <property type="entry name" value="HTHLUXR"/>
</dbReference>
<feature type="modified residue" description="4-aspartylphosphate" evidence="3">
    <location>
        <position position="62"/>
    </location>
</feature>
<dbReference type="SMART" id="SM00421">
    <property type="entry name" value="HTH_LUXR"/>
    <property type="match status" value="1"/>
</dbReference>
<dbReference type="EMBL" id="DQID01000342">
    <property type="protein sequence ID" value="HCT15775.1"/>
    <property type="molecule type" value="Genomic_DNA"/>
</dbReference>
<comment type="caution">
    <text evidence="6">The sequence shown here is derived from an EMBL/GenBank/DDBJ whole genome shotgun (WGS) entry which is preliminary data.</text>
</comment>
<protein>
    <submittedName>
        <fullName evidence="6">DNA-binding response regulator</fullName>
    </submittedName>
</protein>
<dbReference type="InterPro" id="IPR016032">
    <property type="entry name" value="Sig_transdc_resp-reg_C-effctor"/>
</dbReference>
<evidence type="ECO:0000259" key="4">
    <source>
        <dbReference type="PROSITE" id="PS50043"/>
    </source>
</evidence>
<dbReference type="Gene3D" id="1.10.10.10">
    <property type="entry name" value="Winged helix-like DNA-binding domain superfamily/Winged helix DNA-binding domain"/>
    <property type="match status" value="1"/>
</dbReference>
<keyword evidence="2 6" id="KW-0238">DNA-binding</keyword>
<dbReference type="SUPFAM" id="SSF52172">
    <property type="entry name" value="CheY-like"/>
    <property type="match status" value="1"/>
</dbReference>
<evidence type="ECO:0000313" key="6">
    <source>
        <dbReference type="EMBL" id="HCT15775.1"/>
    </source>
</evidence>
<sequence>MSITVVVVDDESLVASSLSTLLDLEDDLRVVATLGSGEDLLSWWDAAAADDAAHRADVVVMDLQLGGIDGVETARRLAQQAGETPAVLIVTSHGRPRELRQALAAGIPGFVRKTSTAAEFATAVRAVHAGRRYIDPDLAAAAISADESPLTDREVEVLEAAGRGGSVEQIAATVHLAPGTTRNYLSSAMGKTGAATRFEAWRIARERDWL</sequence>
<reference evidence="6 7" key="1">
    <citation type="journal article" date="2018" name="Nat. Biotechnol.">
        <title>A standardized bacterial taxonomy based on genome phylogeny substantially revises the tree of life.</title>
        <authorList>
            <person name="Parks D.H."/>
            <person name="Chuvochina M."/>
            <person name="Waite D.W."/>
            <person name="Rinke C."/>
            <person name="Skarshewski A."/>
            <person name="Chaumeil P.A."/>
            <person name="Hugenholtz P."/>
        </authorList>
    </citation>
    <scope>NUCLEOTIDE SEQUENCE [LARGE SCALE GENOMIC DNA]</scope>
    <source>
        <strain evidence="6">UBA11247</strain>
    </source>
</reference>
<dbReference type="CDD" id="cd06170">
    <property type="entry name" value="LuxR_C_like"/>
    <property type="match status" value="1"/>
</dbReference>